<dbReference type="PANTHER" id="PTHR11070:SF2">
    <property type="entry name" value="ATP-DEPENDENT DNA HELICASE SRS2"/>
    <property type="match status" value="1"/>
</dbReference>
<reference evidence="5" key="1">
    <citation type="submission" date="2011-06" db="EMBL/GenBank/DDBJ databases">
        <authorList>
            <consortium name="US DOE Joint Genome Institute (JGI-PGF)"/>
            <person name="Lucas S."/>
            <person name="Han J."/>
            <person name="Lapidus A."/>
            <person name="Cheng J.-F."/>
            <person name="Goodwin L."/>
            <person name="Pitluck S."/>
            <person name="Peters L."/>
            <person name="Land M.L."/>
            <person name="Hauser L."/>
            <person name="Vogl K."/>
            <person name="Liu Z."/>
            <person name="Overmann J."/>
            <person name="Frigaard N.-U."/>
            <person name="Bryant D.A."/>
            <person name="Woyke T.J."/>
        </authorList>
    </citation>
    <scope>NUCLEOTIDE SEQUENCE [LARGE SCALE GENOMIC DNA]</scope>
    <source>
        <strain evidence="5">970</strain>
    </source>
</reference>
<dbReference type="GO" id="GO:0005524">
    <property type="term" value="F:ATP binding"/>
    <property type="evidence" value="ECO:0007669"/>
    <property type="project" value="UniProtKB-KW"/>
</dbReference>
<dbReference type="RefSeq" id="WP_009147461.1">
    <property type="nucleotide sequence ID" value="NZ_CP121471.1"/>
</dbReference>
<evidence type="ECO:0000259" key="2">
    <source>
        <dbReference type="Pfam" id="PF09848"/>
    </source>
</evidence>
<dbReference type="STRING" id="631362.Thi970DRAFT_01039"/>
<accession>H8YY51</accession>
<keyword evidence="4" id="KW-0378">Hydrolase</keyword>
<keyword evidence="5" id="KW-1185">Reference proteome</keyword>
<keyword evidence="4" id="KW-0547">Nucleotide-binding</keyword>
<organism evidence="4 5">
    <name type="scientific">Thiorhodovibrio frisius</name>
    <dbReference type="NCBI Taxonomy" id="631362"/>
    <lineage>
        <taxon>Bacteria</taxon>
        <taxon>Pseudomonadati</taxon>
        <taxon>Pseudomonadota</taxon>
        <taxon>Gammaproteobacteria</taxon>
        <taxon>Chromatiales</taxon>
        <taxon>Chromatiaceae</taxon>
        <taxon>Thiorhodovibrio</taxon>
    </lineage>
</organism>
<proteinExistence type="predicted"/>
<dbReference type="SUPFAM" id="SSF52540">
    <property type="entry name" value="P-loop containing nucleoside triphosphate hydrolases"/>
    <property type="match status" value="1"/>
</dbReference>
<reference evidence="4 5" key="2">
    <citation type="submission" date="2011-11" db="EMBL/GenBank/DDBJ databases">
        <authorList>
            <consortium name="US DOE Joint Genome Institute"/>
            <person name="Lucas S."/>
            <person name="Han J."/>
            <person name="Lapidus A."/>
            <person name="Cheng J.-F."/>
            <person name="Goodwin L."/>
            <person name="Pitluck S."/>
            <person name="Peters L."/>
            <person name="Ovchinnikova G."/>
            <person name="Zhang X."/>
            <person name="Detter J.C."/>
            <person name="Han C."/>
            <person name="Tapia R."/>
            <person name="Land M."/>
            <person name="Hauser L."/>
            <person name="Kyrpides N."/>
            <person name="Ivanova N."/>
            <person name="Pagani I."/>
            <person name="Vogl K."/>
            <person name="Liu Z."/>
            <person name="Overmann J."/>
            <person name="Frigaard N.-U."/>
            <person name="Bryant D."/>
            <person name="Woyke T."/>
        </authorList>
    </citation>
    <scope>NUCLEOTIDE SEQUENCE [LARGE SCALE GENOMIC DNA]</scope>
    <source>
        <strain evidence="4 5">970</strain>
    </source>
</reference>
<gene>
    <name evidence="4" type="ORF">Thi970DRAFT_01039</name>
</gene>
<feature type="domain" description="Schlafen group 3-like DNA/RNA helicase" evidence="2">
    <location>
        <begin position="30"/>
        <end position="201"/>
    </location>
</feature>
<dbReference type="InterPro" id="IPR018647">
    <property type="entry name" value="SLFN_3-like_DNA/RNA_helicase"/>
</dbReference>
<evidence type="ECO:0000256" key="1">
    <source>
        <dbReference type="ARBA" id="ARBA00034923"/>
    </source>
</evidence>
<dbReference type="OrthoDB" id="7066673at2"/>
<dbReference type="Pfam" id="PF13538">
    <property type="entry name" value="UvrD_C_2"/>
    <property type="match status" value="1"/>
</dbReference>
<dbReference type="AlphaFoldDB" id="H8YY51"/>
<dbReference type="InterPro" id="IPR027785">
    <property type="entry name" value="UvrD-like_helicase_C"/>
</dbReference>
<dbReference type="eggNOG" id="COG0210">
    <property type="taxonomic scope" value="Bacteria"/>
</dbReference>
<dbReference type="GO" id="GO:0003677">
    <property type="term" value="F:DNA binding"/>
    <property type="evidence" value="ECO:0007669"/>
    <property type="project" value="InterPro"/>
</dbReference>
<dbReference type="Gene3D" id="3.40.50.300">
    <property type="entry name" value="P-loop containing nucleotide triphosphate hydrolases"/>
    <property type="match status" value="2"/>
</dbReference>
<keyword evidence="4" id="KW-0347">Helicase</keyword>
<dbReference type="PANTHER" id="PTHR11070">
    <property type="entry name" value="UVRD / RECB / PCRA DNA HELICASE FAMILY MEMBER"/>
    <property type="match status" value="1"/>
</dbReference>
<dbReference type="HOGENOM" id="CLU_051182_0_0_6"/>
<dbReference type="Pfam" id="PF09848">
    <property type="entry name" value="SLFN-g3_helicase"/>
    <property type="match status" value="1"/>
</dbReference>
<evidence type="ECO:0000313" key="4">
    <source>
        <dbReference type="EMBL" id="EIC23377.1"/>
    </source>
</evidence>
<keyword evidence="4" id="KW-0067">ATP-binding</keyword>
<evidence type="ECO:0000259" key="3">
    <source>
        <dbReference type="Pfam" id="PF13538"/>
    </source>
</evidence>
<dbReference type="InterPro" id="IPR027417">
    <property type="entry name" value="P-loop_NTPase"/>
</dbReference>
<dbReference type="GO" id="GO:0000725">
    <property type="term" value="P:recombinational repair"/>
    <property type="evidence" value="ECO:0007669"/>
    <property type="project" value="TreeGrafter"/>
</dbReference>
<dbReference type="GO" id="GO:0016787">
    <property type="term" value="F:hydrolase activity"/>
    <property type="evidence" value="ECO:0007669"/>
    <property type="project" value="UniProtKB-KW"/>
</dbReference>
<dbReference type="InterPro" id="IPR000212">
    <property type="entry name" value="DNA_helicase_UvrD/REP"/>
</dbReference>
<protein>
    <recommendedName>
        <fullName evidence="1">DNA 3'-5' helicase II</fullName>
    </recommendedName>
</protein>
<feature type="domain" description="UvrD-like helicase C-terminal" evidence="3">
    <location>
        <begin position="313"/>
        <end position="368"/>
    </location>
</feature>
<name>H8YY51_9GAMM</name>
<dbReference type="EMBL" id="JH603168">
    <property type="protein sequence ID" value="EIC23377.1"/>
    <property type="molecule type" value="Genomic_DNA"/>
</dbReference>
<dbReference type="Proteomes" id="UP000002964">
    <property type="component" value="Unassembled WGS sequence"/>
</dbReference>
<sequence>MAARNWSLPNIQDLSKEQERARLLPLDGCHLIVGGPGTGKSVLALLRTRRHHRDKGGQGYVFLVYNKLLLEASRELVDGAVNADSWIRRFKAMYKWALSQHCPVDGTPYRLDWPAINEAILNASAPKPPVTPFVIIDEGQDMPKDFYHALAELGFEHFYVVADQNQQITDEHSSLREIATELDIDPENRIELTENYRNCDSVARLAMAFCVEDLASPCVKLPTARPCVRAPVLVDYGPGCRWDYDTLVERLLKLADRDPAKLIGIITPNNKSRERWLKSLRERPVTLDHGRPRILTYASDSDGGDHRFSEGGIFVINAQSSKGLEFDTVFLADIDEYPYQLENKDWMDDLKRRFYVMVSRAREQVILLRQSGRNCPIEAILPVDQAILKRWR</sequence>
<evidence type="ECO:0000313" key="5">
    <source>
        <dbReference type="Proteomes" id="UP000002964"/>
    </source>
</evidence>
<dbReference type="GO" id="GO:0043138">
    <property type="term" value="F:3'-5' DNA helicase activity"/>
    <property type="evidence" value="ECO:0007669"/>
    <property type="project" value="TreeGrafter"/>
</dbReference>